<reference evidence="6 7" key="1">
    <citation type="submission" date="2015-07" db="EMBL/GenBank/DDBJ databases">
        <title>Emmonsia species relationships and genome sequence.</title>
        <authorList>
            <consortium name="The Broad Institute Genomics Platform"/>
            <person name="Cuomo C.A."/>
            <person name="Munoz J.F."/>
            <person name="Imamovic A."/>
            <person name="Priest M.E."/>
            <person name="Young S."/>
            <person name="Clay O.K."/>
            <person name="McEwen J.G."/>
        </authorList>
    </citation>
    <scope>NUCLEOTIDE SEQUENCE [LARGE SCALE GENOMIC DNA]</scope>
    <source>
        <strain evidence="6 7">UAMH 9510</strain>
    </source>
</reference>
<evidence type="ECO:0000256" key="3">
    <source>
        <dbReference type="ARBA" id="ARBA00022989"/>
    </source>
</evidence>
<keyword evidence="4 5" id="KW-0472">Membrane</keyword>
<evidence type="ECO:0000256" key="5">
    <source>
        <dbReference type="SAM" id="Phobius"/>
    </source>
</evidence>
<comment type="subcellular location">
    <subcellularLocation>
        <location evidence="1">Membrane</location>
        <topology evidence="1">Multi-pass membrane protein</topology>
    </subcellularLocation>
</comment>
<evidence type="ECO:0000256" key="2">
    <source>
        <dbReference type="ARBA" id="ARBA00022692"/>
    </source>
</evidence>
<dbReference type="PANTHER" id="PTHR23501:SF199">
    <property type="entry name" value="MFS EFFLUX TRANSPORTER INPD-RELATED"/>
    <property type="match status" value="1"/>
</dbReference>
<evidence type="ECO:0000313" key="7">
    <source>
        <dbReference type="Proteomes" id="UP000182235"/>
    </source>
</evidence>
<dbReference type="STRING" id="1447872.A0A1J9P833"/>
<gene>
    <name evidence="6" type="ORF">AJ78_07271</name>
</gene>
<keyword evidence="7" id="KW-1185">Reference proteome</keyword>
<keyword evidence="3 5" id="KW-1133">Transmembrane helix</keyword>
<dbReference type="PANTHER" id="PTHR23501">
    <property type="entry name" value="MAJOR FACILITATOR SUPERFAMILY"/>
    <property type="match status" value="1"/>
</dbReference>
<name>A0A1J9P833_9EURO</name>
<dbReference type="GO" id="GO:0005886">
    <property type="term" value="C:plasma membrane"/>
    <property type="evidence" value="ECO:0007669"/>
    <property type="project" value="TreeGrafter"/>
</dbReference>
<keyword evidence="2 5" id="KW-0812">Transmembrane</keyword>
<dbReference type="GO" id="GO:0022857">
    <property type="term" value="F:transmembrane transporter activity"/>
    <property type="evidence" value="ECO:0007669"/>
    <property type="project" value="TreeGrafter"/>
</dbReference>
<evidence type="ECO:0000256" key="1">
    <source>
        <dbReference type="ARBA" id="ARBA00004141"/>
    </source>
</evidence>
<evidence type="ECO:0008006" key="8">
    <source>
        <dbReference type="Google" id="ProtNLM"/>
    </source>
</evidence>
<organism evidence="6 7">
    <name type="scientific">Emergomyces pasteurianus Ep9510</name>
    <dbReference type="NCBI Taxonomy" id="1447872"/>
    <lineage>
        <taxon>Eukaryota</taxon>
        <taxon>Fungi</taxon>
        <taxon>Dikarya</taxon>
        <taxon>Ascomycota</taxon>
        <taxon>Pezizomycotina</taxon>
        <taxon>Eurotiomycetes</taxon>
        <taxon>Eurotiomycetidae</taxon>
        <taxon>Onygenales</taxon>
        <taxon>Ajellomycetaceae</taxon>
        <taxon>Emergomyces</taxon>
    </lineage>
</organism>
<sequence>MSISAEKSSPVAREEILLRIYGFGLGAGMHHPHMAAQTVLPKLDVPVGAALIIFAQSFGGAIFIAVGQNVFTNAFKSRLAGIPGIDASTLLDVEATTLRDKIHSQWILDRVLDKYNDALVETFRVALAVSCLGMLGSLAMEWRSVKNRSKD</sequence>
<dbReference type="Proteomes" id="UP000182235">
    <property type="component" value="Unassembled WGS sequence"/>
</dbReference>
<feature type="transmembrane region" description="Helical" evidence="5">
    <location>
        <begin position="43"/>
        <end position="66"/>
    </location>
</feature>
<dbReference type="VEuPathDB" id="FungiDB:AJ78_07271"/>
<protein>
    <recommendedName>
        <fullName evidence="8">Major facilitator superfamily (MFS) profile domain-containing protein</fullName>
    </recommendedName>
</protein>
<accession>A0A1J9P833</accession>
<evidence type="ECO:0000256" key="4">
    <source>
        <dbReference type="ARBA" id="ARBA00023136"/>
    </source>
</evidence>
<dbReference type="AlphaFoldDB" id="A0A1J9P833"/>
<evidence type="ECO:0000313" key="6">
    <source>
        <dbReference type="EMBL" id="OJD12074.1"/>
    </source>
</evidence>
<proteinExistence type="predicted"/>
<comment type="caution">
    <text evidence="6">The sequence shown here is derived from an EMBL/GenBank/DDBJ whole genome shotgun (WGS) entry which is preliminary data.</text>
</comment>
<dbReference type="OrthoDB" id="4369475at2759"/>
<dbReference type="EMBL" id="LGRN01000451">
    <property type="protein sequence ID" value="OJD12074.1"/>
    <property type="molecule type" value="Genomic_DNA"/>
</dbReference>